<dbReference type="EMBL" id="SJPV01000008">
    <property type="protein sequence ID" value="TWU34218.1"/>
    <property type="molecule type" value="Genomic_DNA"/>
</dbReference>
<dbReference type="Pfam" id="PF14385">
    <property type="entry name" value="DUF4416"/>
    <property type="match status" value="1"/>
</dbReference>
<dbReference type="OrthoDB" id="9788989at2"/>
<comment type="caution">
    <text evidence="1">The sequence shown here is derived from an EMBL/GenBank/DDBJ whole genome shotgun (WGS) entry which is preliminary data.</text>
</comment>
<gene>
    <name evidence="1" type="ORF">Poly41_43640</name>
</gene>
<name>A0A5C6DBY6_9BACT</name>
<dbReference type="RefSeq" id="WP_146528629.1">
    <property type="nucleotide sequence ID" value="NZ_SJPV01000008.1"/>
</dbReference>
<sequence length="191" mass="22010">MAKIQSVEPVIRICAVISRYEATRQWAIDQLCGRWGEAVVNTTVMPFEAGGYYETEMGAGLEKTIVAFGSPCDPSPLADWKLETNALERQYASASEATEPRPLNLDCGYVTQAKLVLATTKDRDHRIYLRDGIFAEVTLTYVHRQWIDHRWTYPDYRTEEVKQFANQCRSRLRQHIKSTRQFRSRASRQST</sequence>
<dbReference type="AlphaFoldDB" id="A0A5C6DBY6"/>
<evidence type="ECO:0000313" key="2">
    <source>
        <dbReference type="Proteomes" id="UP000319143"/>
    </source>
</evidence>
<keyword evidence="2" id="KW-1185">Reference proteome</keyword>
<organism evidence="1 2">
    <name type="scientific">Novipirellula artificiosorum</name>
    <dbReference type="NCBI Taxonomy" id="2528016"/>
    <lineage>
        <taxon>Bacteria</taxon>
        <taxon>Pseudomonadati</taxon>
        <taxon>Planctomycetota</taxon>
        <taxon>Planctomycetia</taxon>
        <taxon>Pirellulales</taxon>
        <taxon>Pirellulaceae</taxon>
        <taxon>Novipirellula</taxon>
    </lineage>
</organism>
<protein>
    <recommendedName>
        <fullName evidence="3">GTP-binding protein</fullName>
    </recommendedName>
</protein>
<evidence type="ECO:0000313" key="1">
    <source>
        <dbReference type="EMBL" id="TWU34218.1"/>
    </source>
</evidence>
<dbReference type="InterPro" id="IPR025529">
    <property type="entry name" value="DUF4416"/>
</dbReference>
<evidence type="ECO:0008006" key="3">
    <source>
        <dbReference type="Google" id="ProtNLM"/>
    </source>
</evidence>
<dbReference type="Proteomes" id="UP000319143">
    <property type="component" value="Unassembled WGS sequence"/>
</dbReference>
<proteinExistence type="predicted"/>
<accession>A0A5C6DBY6</accession>
<reference evidence="1 2" key="1">
    <citation type="submission" date="2019-02" db="EMBL/GenBank/DDBJ databases">
        <title>Deep-cultivation of Planctomycetes and their phenomic and genomic characterization uncovers novel biology.</title>
        <authorList>
            <person name="Wiegand S."/>
            <person name="Jogler M."/>
            <person name="Boedeker C."/>
            <person name="Pinto D."/>
            <person name="Vollmers J."/>
            <person name="Rivas-Marin E."/>
            <person name="Kohn T."/>
            <person name="Peeters S.H."/>
            <person name="Heuer A."/>
            <person name="Rast P."/>
            <person name="Oberbeckmann S."/>
            <person name="Bunk B."/>
            <person name="Jeske O."/>
            <person name="Meyerdierks A."/>
            <person name="Storesund J.E."/>
            <person name="Kallscheuer N."/>
            <person name="Luecker S."/>
            <person name="Lage O.M."/>
            <person name="Pohl T."/>
            <person name="Merkel B.J."/>
            <person name="Hornburger P."/>
            <person name="Mueller R.-W."/>
            <person name="Bruemmer F."/>
            <person name="Labrenz M."/>
            <person name="Spormann A.M."/>
            <person name="Op Den Camp H."/>
            <person name="Overmann J."/>
            <person name="Amann R."/>
            <person name="Jetten M.S.M."/>
            <person name="Mascher T."/>
            <person name="Medema M.H."/>
            <person name="Devos D.P."/>
            <person name="Kaster A.-K."/>
            <person name="Ovreas L."/>
            <person name="Rohde M."/>
            <person name="Galperin M.Y."/>
            <person name="Jogler C."/>
        </authorList>
    </citation>
    <scope>NUCLEOTIDE SEQUENCE [LARGE SCALE GENOMIC DNA]</scope>
    <source>
        <strain evidence="1 2">Poly41</strain>
    </source>
</reference>